<dbReference type="EMBL" id="CP149822">
    <property type="protein sequence ID" value="WZN39265.1"/>
    <property type="molecule type" value="Genomic_DNA"/>
</dbReference>
<dbReference type="Proteomes" id="UP001485459">
    <property type="component" value="Chromosome"/>
</dbReference>
<evidence type="ECO:0000256" key="2">
    <source>
        <dbReference type="ARBA" id="ARBA00022748"/>
    </source>
</evidence>
<dbReference type="PANTHER" id="PTHR42852:SF6">
    <property type="entry name" value="THIOL:DISULFIDE INTERCHANGE PROTEIN DSBE"/>
    <property type="match status" value="1"/>
</dbReference>
<keyword evidence="4" id="KW-0676">Redox-active center</keyword>
<dbReference type="InterPro" id="IPR036249">
    <property type="entry name" value="Thioredoxin-like_sf"/>
</dbReference>
<dbReference type="Pfam" id="PF14289">
    <property type="entry name" value="DUF4369"/>
    <property type="match status" value="1"/>
</dbReference>
<dbReference type="SUPFAM" id="SSF52833">
    <property type="entry name" value="Thioredoxin-like"/>
    <property type="match status" value="1"/>
</dbReference>
<dbReference type="PROSITE" id="PS51257">
    <property type="entry name" value="PROKAR_LIPOPROTEIN"/>
    <property type="match status" value="1"/>
</dbReference>
<evidence type="ECO:0000256" key="5">
    <source>
        <dbReference type="SAM" id="SignalP"/>
    </source>
</evidence>
<feature type="chain" id="PRO_5045624675" evidence="5">
    <location>
        <begin position="24"/>
        <end position="383"/>
    </location>
</feature>
<organism evidence="7 8">
    <name type="scientific">Chitinophaga pollutisoli</name>
    <dbReference type="NCBI Taxonomy" id="3133966"/>
    <lineage>
        <taxon>Bacteria</taxon>
        <taxon>Pseudomonadati</taxon>
        <taxon>Bacteroidota</taxon>
        <taxon>Chitinophagia</taxon>
        <taxon>Chitinophagales</taxon>
        <taxon>Chitinophagaceae</taxon>
        <taxon>Chitinophaga</taxon>
    </lineage>
</organism>
<dbReference type="RefSeq" id="WP_341834257.1">
    <property type="nucleotide sequence ID" value="NZ_CP149822.1"/>
</dbReference>
<evidence type="ECO:0000259" key="6">
    <source>
        <dbReference type="PROSITE" id="PS51352"/>
    </source>
</evidence>
<comment type="subcellular location">
    <subcellularLocation>
        <location evidence="1">Cell envelope</location>
    </subcellularLocation>
</comment>
<gene>
    <name evidence="7" type="ORF">WJU16_14765</name>
</gene>
<keyword evidence="2" id="KW-0201">Cytochrome c-type biogenesis</keyword>
<protein>
    <submittedName>
        <fullName evidence="7">TlpA disulfide reductase family protein</fullName>
    </submittedName>
</protein>
<dbReference type="PROSITE" id="PS00194">
    <property type="entry name" value="THIOREDOXIN_1"/>
    <property type="match status" value="1"/>
</dbReference>
<dbReference type="Pfam" id="PF00578">
    <property type="entry name" value="AhpC-TSA"/>
    <property type="match status" value="1"/>
</dbReference>
<dbReference type="InterPro" id="IPR050553">
    <property type="entry name" value="Thioredoxin_ResA/DsbE_sf"/>
</dbReference>
<dbReference type="InterPro" id="IPR025380">
    <property type="entry name" value="DUF4369"/>
</dbReference>
<reference evidence="8" key="1">
    <citation type="submission" date="2024-03" db="EMBL/GenBank/DDBJ databases">
        <title>Chitinophaga horti sp. nov., isolated from garden soil.</title>
        <authorList>
            <person name="Lee D.S."/>
            <person name="Han D.M."/>
            <person name="Baek J.H."/>
            <person name="Choi D.G."/>
            <person name="Jeon J.H."/>
            <person name="Jeon C.O."/>
        </authorList>
    </citation>
    <scope>NUCLEOTIDE SEQUENCE [LARGE SCALE GENOMIC DNA]</scope>
    <source>
        <strain evidence="8">GPA1</strain>
    </source>
</reference>
<evidence type="ECO:0000256" key="3">
    <source>
        <dbReference type="ARBA" id="ARBA00023157"/>
    </source>
</evidence>
<keyword evidence="3" id="KW-1015">Disulfide bond</keyword>
<keyword evidence="5" id="KW-0732">Signal</keyword>
<feature type="domain" description="Thioredoxin" evidence="6">
    <location>
        <begin position="245"/>
        <end position="383"/>
    </location>
</feature>
<dbReference type="InterPro" id="IPR000866">
    <property type="entry name" value="AhpC/TSA"/>
</dbReference>
<evidence type="ECO:0000313" key="7">
    <source>
        <dbReference type="EMBL" id="WZN39265.1"/>
    </source>
</evidence>
<name>A0ABZ2YHN2_9BACT</name>
<dbReference type="PROSITE" id="PS51352">
    <property type="entry name" value="THIOREDOXIN_2"/>
    <property type="match status" value="1"/>
</dbReference>
<dbReference type="CDD" id="cd02966">
    <property type="entry name" value="TlpA_like_family"/>
    <property type="match status" value="1"/>
</dbReference>
<evidence type="ECO:0000313" key="8">
    <source>
        <dbReference type="Proteomes" id="UP001485459"/>
    </source>
</evidence>
<dbReference type="InterPro" id="IPR013766">
    <property type="entry name" value="Thioredoxin_domain"/>
</dbReference>
<dbReference type="Gene3D" id="3.40.30.10">
    <property type="entry name" value="Glutaredoxin"/>
    <property type="match status" value="1"/>
</dbReference>
<dbReference type="PANTHER" id="PTHR42852">
    <property type="entry name" value="THIOL:DISULFIDE INTERCHANGE PROTEIN DSBE"/>
    <property type="match status" value="1"/>
</dbReference>
<evidence type="ECO:0000256" key="1">
    <source>
        <dbReference type="ARBA" id="ARBA00004196"/>
    </source>
</evidence>
<sequence>MKQFAIWLTGAAALLMASCNSHTEKGAFKIDVQLANTPLEKVYLEEVMESSTKIVDTAAVKDASGKITLEGMVQEQGLYAIRFESGKYIFLALDAGDMSITGDYNDLEKVQVKGSEATTEILQLLKYYSEKSQTLSKEMQAIDSLRMAQTPDSVLDARRRAMEQETKNFREHFLAAARSSRNPVPAVFAMELAGFEDATDRIAHKKDFQDIAKRFPDNGFVKNTLAGLAALEQGASEETSAGPASMIGQVAPDFVLPDPSGKQIHLSSFKGKYVLVDFWASWCGPCRQENPNVVAAYNQYKNKNFTILGVSLDKEKANWQKAIADDQLTWTHVSDLKFWESAVVPLYGINAIPTNILVDPAGKIIAANLRGSALESKLGEVLK</sequence>
<dbReference type="InterPro" id="IPR017937">
    <property type="entry name" value="Thioredoxin_CS"/>
</dbReference>
<feature type="signal peptide" evidence="5">
    <location>
        <begin position="1"/>
        <end position="23"/>
    </location>
</feature>
<accession>A0ABZ2YHN2</accession>
<evidence type="ECO:0000256" key="4">
    <source>
        <dbReference type="ARBA" id="ARBA00023284"/>
    </source>
</evidence>
<proteinExistence type="predicted"/>
<keyword evidence="8" id="KW-1185">Reference proteome</keyword>